<protein>
    <submittedName>
        <fullName evidence="1">Uncharacterized protein</fullName>
    </submittedName>
</protein>
<proteinExistence type="predicted"/>
<reference evidence="1" key="1">
    <citation type="journal article" date="2021" name="Proc. Natl. Acad. Sci. U.S.A.">
        <title>A Catalog of Tens of Thousands of Viruses from Human Metagenomes Reveals Hidden Associations with Chronic Diseases.</title>
        <authorList>
            <person name="Tisza M.J."/>
            <person name="Buck C.B."/>
        </authorList>
    </citation>
    <scope>NUCLEOTIDE SEQUENCE</scope>
    <source>
        <strain evidence="1">CtsIb3</strain>
    </source>
</reference>
<accession>A0A8S5URD9</accession>
<organism evidence="1">
    <name type="scientific">Myoviridae sp. ctsIb3</name>
    <dbReference type="NCBI Taxonomy" id="2825189"/>
    <lineage>
        <taxon>Viruses</taxon>
        <taxon>Duplodnaviria</taxon>
        <taxon>Heunggongvirae</taxon>
        <taxon>Uroviricota</taxon>
        <taxon>Caudoviricetes</taxon>
    </lineage>
</organism>
<evidence type="ECO:0000313" key="1">
    <source>
        <dbReference type="EMBL" id="DAF96995.1"/>
    </source>
</evidence>
<name>A0A8S5URD9_9CAUD</name>
<dbReference type="EMBL" id="BK016124">
    <property type="protein sequence ID" value="DAF96995.1"/>
    <property type="molecule type" value="Genomic_DNA"/>
</dbReference>
<sequence length="60" mass="6627">MPKYHVVVLCSGPVGDAALTYRLTASSPQAAEFHACQMAGDHYPEYRDIHVKRTEVLTHG</sequence>